<evidence type="ECO:0000259" key="2">
    <source>
        <dbReference type="PROSITE" id="PS50011"/>
    </source>
</evidence>
<keyword evidence="4" id="KW-1185">Reference proteome</keyword>
<dbReference type="EMBL" id="CAWYQH010000057">
    <property type="protein sequence ID" value="CAK8678661.1"/>
    <property type="molecule type" value="Genomic_DNA"/>
</dbReference>
<dbReference type="Pfam" id="PF00069">
    <property type="entry name" value="Pkinase"/>
    <property type="match status" value="1"/>
</dbReference>
<dbReference type="SMART" id="SM01243">
    <property type="entry name" value="IRF-3"/>
    <property type="match status" value="1"/>
</dbReference>
<dbReference type="PANTHER" id="PTHR13954:SF6">
    <property type="entry name" value="NON-SPECIFIC SERINE_THREONINE PROTEIN KINASE"/>
    <property type="match status" value="1"/>
</dbReference>
<dbReference type="InterPro" id="IPR019471">
    <property type="entry name" value="Interferon_reg_factor-3"/>
</dbReference>
<accession>A0ABP0FH03</accession>
<sequence length="669" mass="76485">MPPYKVLRKIAGGGQGGVVFVCEKNDESLCAGKEVNKSTYTNLKNEIEILKEVAKNHENIVHYFDYFDKDLTIVIYMELCDATVQQFVENKFTREMQPGAQPNVTPQEFFDDTTPLQICLQAVKGIKYLHNNDIIHRDIKPSNFLIVKCKGKTLVKVSDFGLSRQLLQDQSGIYTESHSTRGYMPQECYDRGSKWKMTADIFSLGVFIHFVVTGGFHPFGSKGYKQEGNIRERKAPNFEALLKSPDVIKEHDVTVCDMIRRMIKHNPADRFTIANVLKHPSFWNSKEKVEFYKTLNTHLRHIAPNKLQHLSIYDRGLLQKGMDRKTTKFQIQSSHLPQPVITDKYFSECSNLQQLLTLIRNMEAHGRDAEKSNAEKECLGMDGLITNWDKFLESLTGAYPQLLVHLYESFRDKNIAIEFYKTTPIPPASPQISRQLANVSLKVDESPHKKKPSVSPKSKRKKKKKSIDPECNEWMSLFRKENIPDNELYKFEIQLEYGNHARPKNEISLRRSPACLYHKTSCQSTSVESFNRFDFPPASSESMIQKVLDKFDDGIILHQDKDSNSLMARRCCLVQVWFTSHLQAGAAKMEQQKIVELFSYEKFCDQYMDQGLPKSEVKLYLGKNPDTLGKGRIVPITITIRPVAASKLTDGYPSAEGGSIDVSYEKCGL</sequence>
<dbReference type="PROSITE" id="PS00108">
    <property type="entry name" value="PROTEIN_KINASE_ST"/>
    <property type="match status" value="1"/>
</dbReference>
<reference evidence="3 4" key="1">
    <citation type="submission" date="2024-02" db="EMBL/GenBank/DDBJ databases">
        <authorList>
            <person name="Daric V."/>
            <person name="Darras S."/>
        </authorList>
    </citation>
    <scope>NUCLEOTIDE SEQUENCE [LARGE SCALE GENOMIC DNA]</scope>
</reference>
<dbReference type="InterPro" id="IPR008271">
    <property type="entry name" value="Ser/Thr_kinase_AS"/>
</dbReference>
<gene>
    <name evidence="3" type="ORF">CVLEPA_LOCUS8566</name>
</gene>
<feature type="compositionally biased region" description="Basic residues" evidence="1">
    <location>
        <begin position="448"/>
        <end position="465"/>
    </location>
</feature>
<dbReference type="InterPro" id="IPR017855">
    <property type="entry name" value="SMAD-like_dom_sf"/>
</dbReference>
<dbReference type="Gene3D" id="3.30.200.20">
    <property type="entry name" value="Phosphorylase Kinase, domain 1"/>
    <property type="match status" value="1"/>
</dbReference>
<dbReference type="SUPFAM" id="SSF56112">
    <property type="entry name" value="Protein kinase-like (PK-like)"/>
    <property type="match status" value="1"/>
</dbReference>
<dbReference type="PANTHER" id="PTHR13954">
    <property type="entry name" value="IRE1-RELATED"/>
    <property type="match status" value="1"/>
</dbReference>
<name>A0ABP0FH03_CLALP</name>
<evidence type="ECO:0000313" key="3">
    <source>
        <dbReference type="EMBL" id="CAK8678661.1"/>
    </source>
</evidence>
<organism evidence="3 4">
    <name type="scientific">Clavelina lepadiformis</name>
    <name type="common">Light-bulb sea squirt</name>
    <name type="synonym">Ascidia lepadiformis</name>
    <dbReference type="NCBI Taxonomy" id="159417"/>
    <lineage>
        <taxon>Eukaryota</taxon>
        <taxon>Metazoa</taxon>
        <taxon>Chordata</taxon>
        <taxon>Tunicata</taxon>
        <taxon>Ascidiacea</taxon>
        <taxon>Aplousobranchia</taxon>
        <taxon>Clavelinidae</taxon>
        <taxon>Clavelina</taxon>
    </lineage>
</organism>
<dbReference type="Proteomes" id="UP001642483">
    <property type="component" value="Unassembled WGS sequence"/>
</dbReference>
<proteinExistence type="predicted"/>
<comment type="caution">
    <text evidence="3">The sequence shown here is derived from an EMBL/GenBank/DDBJ whole genome shotgun (WGS) entry which is preliminary data.</text>
</comment>
<evidence type="ECO:0000256" key="1">
    <source>
        <dbReference type="SAM" id="MobiDB-lite"/>
    </source>
</evidence>
<dbReference type="SUPFAM" id="SSF49879">
    <property type="entry name" value="SMAD/FHA domain"/>
    <property type="match status" value="1"/>
</dbReference>
<dbReference type="InterPro" id="IPR000719">
    <property type="entry name" value="Prot_kinase_dom"/>
</dbReference>
<feature type="region of interest" description="Disordered" evidence="1">
    <location>
        <begin position="441"/>
        <end position="467"/>
    </location>
</feature>
<evidence type="ECO:0000313" key="4">
    <source>
        <dbReference type="Proteomes" id="UP001642483"/>
    </source>
</evidence>
<dbReference type="Gene3D" id="1.10.510.10">
    <property type="entry name" value="Transferase(Phosphotransferase) domain 1"/>
    <property type="match status" value="1"/>
</dbReference>
<protein>
    <recommendedName>
        <fullName evidence="2">Protein kinase domain-containing protein</fullName>
    </recommendedName>
</protein>
<dbReference type="SMART" id="SM00220">
    <property type="entry name" value="S_TKc"/>
    <property type="match status" value="1"/>
</dbReference>
<feature type="domain" description="Protein kinase" evidence="2">
    <location>
        <begin position="4"/>
        <end position="282"/>
    </location>
</feature>
<dbReference type="InterPro" id="IPR011009">
    <property type="entry name" value="Kinase-like_dom_sf"/>
</dbReference>
<dbReference type="Gene3D" id="2.60.200.10">
    <property type="match status" value="1"/>
</dbReference>
<dbReference type="InterPro" id="IPR045133">
    <property type="entry name" value="IRE1/2-like"/>
</dbReference>
<dbReference type="InterPro" id="IPR008984">
    <property type="entry name" value="SMAD_FHA_dom_sf"/>
</dbReference>
<dbReference type="PROSITE" id="PS50011">
    <property type="entry name" value="PROTEIN_KINASE_DOM"/>
    <property type="match status" value="1"/>
</dbReference>
<dbReference type="Pfam" id="PF10401">
    <property type="entry name" value="IRF-3"/>
    <property type="match status" value="1"/>
</dbReference>